<reference evidence="2 3" key="1">
    <citation type="journal article" date="2009" name="Science">
        <title>Genome sequence, comparative analysis, and population genetics of the domestic horse.</title>
        <authorList>
            <consortium name="Broad Institute Genome Sequencing Platform"/>
            <consortium name="Broad Institute Whole Genome Assembly Team"/>
            <person name="Wade C.M."/>
            <person name="Giulotto E."/>
            <person name="Sigurdsson S."/>
            <person name="Zoli M."/>
            <person name="Gnerre S."/>
            <person name="Imsland F."/>
            <person name="Lear T.L."/>
            <person name="Adelson D.L."/>
            <person name="Bailey E."/>
            <person name="Bellone R.R."/>
            <person name="Bloecker H."/>
            <person name="Distl O."/>
            <person name="Edgar R.C."/>
            <person name="Garber M."/>
            <person name="Leeb T."/>
            <person name="Mauceli E."/>
            <person name="MacLeod J.N."/>
            <person name="Penedo M.C.T."/>
            <person name="Raison J.M."/>
            <person name="Sharpe T."/>
            <person name="Vogel J."/>
            <person name="Andersson L."/>
            <person name="Antczak D.F."/>
            <person name="Biagi T."/>
            <person name="Binns M.M."/>
            <person name="Chowdhary B.P."/>
            <person name="Coleman S.J."/>
            <person name="Della Valle G."/>
            <person name="Fryc S."/>
            <person name="Guerin G."/>
            <person name="Hasegawa T."/>
            <person name="Hill E.W."/>
            <person name="Jurka J."/>
            <person name="Kiialainen A."/>
            <person name="Lindgren G."/>
            <person name="Liu J."/>
            <person name="Magnani E."/>
            <person name="Mickelson J.R."/>
            <person name="Murray J."/>
            <person name="Nergadze S.G."/>
            <person name="Onofrio R."/>
            <person name="Pedroni S."/>
            <person name="Piras M.F."/>
            <person name="Raudsepp T."/>
            <person name="Rocchi M."/>
            <person name="Roeed K.H."/>
            <person name="Ryder O.A."/>
            <person name="Searle S."/>
            <person name="Skow L."/>
            <person name="Swinburne J.E."/>
            <person name="Syvaenen A.C."/>
            <person name="Tozaki T."/>
            <person name="Valberg S.J."/>
            <person name="Vaudin M."/>
            <person name="White J.R."/>
            <person name="Zody M.C."/>
            <person name="Lander E.S."/>
            <person name="Lindblad-Toh K."/>
        </authorList>
    </citation>
    <scope>NUCLEOTIDE SEQUENCE [LARGE SCALE GENOMIC DNA]</scope>
    <source>
        <strain evidence="2 3">Thoroughbred</strain>
    </source>
</reference>
<accession>A0A9L0RUU3</accession>
<keyword evidence="1" id="KW-1133">Transmembrane helix</keyword>
<feature type="transmembrane region" description="Helical" evidence="1">
    <location>
        <begin position="20"/>
        <end position="40"/>
    </location>
</feature>
<keyword evidence="1" id="KW-0472">Membrane</keyword>
<evidence type="ECO:0000313" key="2">
    <source>
        <dbReference type="Ensembl" id="ENSECAP00000066457.1"/>
    </source>
</evidence>
<reference evidence="2" key="2">
    <citation type="submission" date="2025-08" db="UniProtKB">
        <authorList>
            <consortium name="Ensembl"/>
        </authorList>
    </citation>
    <scope>IDENTIFICATION</scope>
    <source>
        <strain evidence="2">Thoroughbred</strain>
    </source>
</reference>
<keyword evidence="1" id="KW-0812">Transmembrane</keyword>
<evidence type="ECO:0000256" key="1">
    <source>
        <dbReference type="SAM" id="Phobius"/>
    </source>
</evidence>
<dbReference type="Ensembl" id="ENSECAT00000115816.1">
    <property type="protein sequence ID" value="ENSECAP00000066457.1"/>
    <property type="gene ID" value="ENSECAG00000053405.1"/>
</dbReference>
<reference evidence="2" key="3">
    <citation type="submission" date="2025-09" db="UniProtKB">
        <authorList>
            <consortium name="Ensembl"/>
        </authorList>
    </citation>
    <scope>IDENTIFICATION</scope>
    <source>
        <strain evidence="2">Thoroughbred</strain>
    </source>
</reference>
<dbReference type="GeneTree" id="ENSGT01150000288915"/>
<organism evidence="2 3">
    <name type="scientific">Equus caballus</name>
    <name type="common">Horse</name>
    <dbReference type="NCBI Taxonomy" id="9796"/>
    <lineage>
        <taxon>Eukaryota</taxon>
        <taxon>Metazoa</taxon>
        <taxon>Chordata</taxon>
        <taxon>Craniata</taxon>
        <taxon>Vertebrata</taxon>
        <taxon>Euteleostomi</taxon>
        <taxon>Mammalia</taxon>
        <taxon>Eutheria</taxon>
        <taxon>Laurasiatheria</taxon>
        <taxon>Perissodactyla</taxon>
        <taxon>Equidae</taxon>
        <taxon>Equus</taxon>
    </lineage>
</organism>
<name>A0A9L0RUU3_HORSE</name>
<keyword evidence="3" id="KW-1185">Reference proteome</keyword>
<dbReference type="Proteomes" id="UP000002281">
    <property type="component" value="Chromosome 12"/>
</dbReference>
<protein>
    <submittedName>
        <fullName evidence="2">Uncharacterized protein</fullName>
    </submittedName>
</protein>
<sequence length="79" mass="8293">MASLGFSLYKIMSSANSESYTSSLPIWIPFLSFSCLIALAQTCSTMFSKSGGSGLPCLVPVLRGMALSFSPLSMMLAVG</sequence>
<proteinExistence type="predicted"/>
<evidence type="ECO:0000313" key="3">
    <source>
        <dbReference type="Proteomes" id="UP000002281"/>
    </source>
</evidence>
<dbReference type="AlphaFoldDB" id="A0A9L0RUU3"/>